<dbReference type="Gene3D" id="3.40.50.300">
    <property type="entry name" value="P-loop containing nucleotide triphosphate hydrolases"/>
    <property type="match status" value="2"/>
</dbReference>
<dbReference type="GO" id="GO:0005634">
    <property type="term" value="C:nucleus"/>
    <property type="evidence" value="ECO:0007669"/>
    <property type="project" value="UniProtKB-SubCell"/>
</dbReference>
<dbReference type="InterPro" id="IPR002121">
    <property type="entry name" value="HRDC_dom"/>
</dbReference>
<evidence type="ECO:0000256" key="10">
    <source>
        <dbReference type="ARBA" id="ARBA00034617"/>
    </source>
</evidence>
<keyword evidence="7" id="KW-0238">DNA-binding</keyword>
<feature type="compositionally biased region" description="Basic residues" evidence="12">
    <location>
        <begin position="1636"/>
        <end position="1651"/>
    </location>
</feature>
<evidence type="ECO:0000259" key="14">
    <source>
        <dbReference type="PROSITE" id="PS51192"/>
    </source>
</evidence>
<dbReference type="GO" id="GO:0003677">
    <property type="term" value="F:DNA binding"/>
    <property type="evidence" value="ECO:0007669"/>
    <property type="project" value="UniProtKB-KW"/>
</dbReference>
<feature type="region of interest" description="Disordered" evidence="12">
    <location>
        <begin position="38"/>
        <end position="173"/>
    </location>
</feature>
<feature type="compositionally biased region" description="Gly residues" evidence="12">
    <location>
        <begin position="1620"/>
        <end position="1633"/>
    </location>
</feature>
<feature type="compositionally biased region" description="Polar residues" evidence="12">
    <location>
        <begin position="1357"/>
        <end position="1368"/>
    </location>
</feature>
<dbReference type="GO" id="GO:0016787">
    <property type="term" value="F:hydrolase activity"/>
    <property type="evidence" value="ECO:0007669"/>
    <property type="project" value="UniProtKB-KW"/>
</dbReference>
<evidence type="ECO:0000256" key="4">
    <source>
        <dbReference type="ARBA" id="ARBA00022801"/>
    </source>
</evidence>
<feature type="compositionally biased region" description="Polar residues" evidence="12">
    <location>
        <begin position="1597"/>
        <end position="1612"/>
    </location>
</feature>
<evidence type="ECO:0000259" key="15">
    <source>
        <dbReference type="PROSITE" id="PS51194"/>
    </source>
</evidence>
<feature type="domain" description="Helicase ATP-binding" evidence="14">
    <location>
        <begin position="826"/>
        <end position="1007"/>
    </location>
</feature>
<feature type="domain" description="Helicase C-terminal" evidence="15">
    <location>
        <begin position="1034"/>
        <end position="1179"/>
    </location>
</feature>
<dbReference type="OMA" id="MAINWTT"/>
<feature type="compositionally biased region" description="Gly residues" evidence="12">
    <location>
        <begin position="1691"/>
        <end position="1700"/>
    </location>
</feature>
<dbReference type="GO" id="GO:0005694">
    <property type="term" value="C:chromosome"/>
    <property type="evidence" value="ECO:0007669"/>
    <property type="project" value="TreeGrafter"/>
</dbReference>
<dbReference type="GO" id="GO:0005737">
    <property type="term" value="C:cytoplasm"/>
    <property type="evidence" value="ECO:0007669"/>
    <property type="project" value="TreeGrafter"/>
</dbReference>
<feature type="compositionally biased region" description="Basic and acidic residues" evidence="12">
    <location>
        <begin position="138"/>
        <end position="149"/>
    </location>
</feature>
<dbReference type="GeneID" id="18168289"/>
<keyword evidence="17" id="KW-1185">Reference proteome</keyword>
<proteinExistence type="inferred from homology"/>
<name>G3JJT0_CORMM</name>
<evidence type="ECO:0000256" key="5">
    <source>
        <dbReference type="ARBA" id="ARBA00022806"/>
    </source>
</evidence>
<dbReference type="InterPro" id="IPR001650">
    <property type="entry name" value="Helicase_C-like"/>
</dbReference>
<dbReference type="InterPro" id="IPR036388">
    <property type="entry name" value="WH-like_DNA-bd_sf"/>
</dbReference>
<feature type="region of interest" description="Disordered" evidence="12">
    <location>
        <begin position="1570"/>
        <end position="1700"/>
    </location>
</feature>
<feature type="compositionally biased region" description="Basic residues" evidence="12">
    <location>
        <begin position="1343"/>
        <end position="1354"/>
    </location>
</feature>
<dbReference type="eggNOG" id="KOG0351">
    <property type="taxonomic scope" value="Eukaryota"/>
</dbReference>
<evidence type="ECO:0000313" key="17">
    <source>
        <dbReference type="Proteomes" id="UP000001610"/>
    </source>
</evidence>
<gene>
    <name evidence="16" type="ORF">CCM_06274</name>
</gene>
<evidence type="ECO:0000256" key="8">
    <source>
        <dbReference type="ARBA" id="ARBA00023235"/>
    </source>
</evidence>
<dbReference type="GO" id="GO:0000724">
    <property type="term" value="P:double-strand break repair via homologous recombination"/>
    <property type="evidence" value="ECO:0007669"/>
    <property type="project" value="TreeGrafter"/>
</dbReference>
<dbReference type="PROSITE" id="PS50967">
    <property type="entry name" value="HRDC"/>
    <property type="match status" value="1"/>
</dbReference>
<feature type="compositionally biased region" description="Polar residues" evidence="12">
    <location>
        <begin position="99"/>
        <end position="136"/>
    </location>
</feature>
<evidence type="ECO:0000256" key="7">
    <source>
        <dbReference type="ARBA" id="ARBA00023125"/>
    </source>
</evidence>
<dbReference type="SMART" id="SM00956">
    <property type="entry name" value="RQC"/>
    <property type="match status" value="1"/>
</dbReference>
<dbReference type="InterPro" id="IPR018982">
    <property type="entry name" value="RQC_domain"/>
</dbReference>
<dbReference type="PROSITE" id="PS00690">
    <property type="entry name" value="DEAH_ATP_HELICASE"/>
    <property type="match status" value="1"/>
</dbReference>
<keyword evidence="4" id="KW-0378">Hydrolase</keyword>
<dbReference type="Gene3D" id="1.10.10.10">
    <property type="entry name" value="Winged helix-like DNA-binding domain superfamily/Winged helix DNA-binding domain"/>
    <property type="match status" value="1"/>
</dbReference>
<comment type="catalytic activity">
    <reaction evidence="10">
        <text>Couples ATP hydrolysis with the unwinding of duplex DNA by translocating in the 3'-5' direction.</text>
        <dbReference type="EC" id="5.6.2.4"/>
    </reaction>
</comment>
<evidence type="ECO:0000256" key="1">
    <source>
        <dbReference type="ARBA" id="ARBA00004123"/>
    </source>
</evidence>
<evidence type="ECO:0000256" key="3">
    <source>
        <dbReference type="ARBA" id="ARBA00022741"/>
    </source>
</evidence>
<dbReference type="EC" id="5.6.2.4" evidence="11"/>
<dbReference type="Pfam" id="PF16124">
    <property type="entry name" value="RecQ_Zn_bind"/>
    <property type="match status" value="1"/>
</dbReference>
<evidence type="ECO:0000256" key="12">
    <source>
        <dbReference type="SAM" id="MobiDB-lite"/>
    </source>
</evidence>
<dbReference type="FunFam" id="3.40.50.300:FF:001975">
    <property type="entry name" value="ATP-dependent DNA helicase"/>
    <property type="match status" value="1"/>
</dbReference>
<feature type="region of interest" description="Disordered" evidence="12">
    <location>
        <begin position="1340"/>
        <end position="1451"/>
    </location>
</feature>
<dbReference type="SMART" id="SM00490">
    <property type="entry name" value="HELICc"/>
    <property type="match status" value="1"/>
</dbReference>
<feature type="compositionally biased region" description="Polar residues" evidence="12">
    <location>
        <begin position="150"/>
        <end position="164"/>
    </location>
</feature>
<feature type="compositionally biased region" description="Low complexity" evidence="12">
    <location>
        <begin position="71"/>
        <end position="81"/>
    </location>
</feature>
<dbReference type="SUPFAM" id="SSF52540">
    <property type="entry name" value="P-loop containing nucleoside triphosphate hydrolases"/>
    <property type="match status" value="1"/>
</dbReference>
<keyword evidence="9" id="KW-0539">Nucleus</keyword>
<sequence>MAVPTVEFMTRNNLADHLTWLLDNISLATPPPRHFPTPSGLYLGISDASDSILPPSPRPQALRRQDKPQDSQTSQSLSSLTANGLRERTGQEPPAHGSAQLSQDNMGRLTSTTKSQKPSLLFQKSANTTPKSSGSTIHDVRASTSKRDPPSSSRTDLGKYSSSKPKPAFQQPISSIGLEFTDIDADDLECMDLTTDTLHSAESLEFVKEVRLQSSVGKSTTSSQPKSGKKRKSSDINGFEADLEDHFADVYQMLGTERPMSTPAWKSSSRKNGSTSIKRHQNRDAETTMHSARKQRLHSISSVPDDFSSPSRAVAAKRPQSGLSQCRNEVSVSSQQRIQTHDSRRLSTPAATPPLVQFPDGMSAHIERVEHFIPDSDDEFVTPPSFKTANISQRSQQVRALQSEASQVVADSPQPRLGTTASADTSTDDIIMLPPQNDVQSSQAPRILSYLSQNPTILDNKLQQLDVLIQQNAREFKQAIEARCTKEKRGEIKTEKERLLQQKKSLEALTISFRSYVEICQQREAIAAHVAKAYLEEMETDEDEAKLDEITIAVEEKEKELMQELTMAGVEEADCLDLVPVGQGTSQSENVVLGTQHVAGVTVDMSEPSLDPQPGMAHATQVVHQTQIGETPGSSFLHHYPHTGINSYAAGLEAAQRLDAPFPRAPGSQALRPALNNMRSTTLADIDPFEDELMSEFDDDIMLPPPPRSAKKSSKNASRSIPQRDRDEFSDFSDDADMLAFAQDYESQQSGKEQSQKSRRVFSETSGNAAPVSRARSASRKPAVVVQPELTIPPHLMKFPWSPEVQRMLKDRFRMKGFRQNQLEAINATLSGQDAFVLMPTGGGKSLCYQLPAVVRTGKTRGVTIVISPLLSLMQDQVDHMKALGIQAVAFNGECSAEYKRQVMNAFGERSPEHFIELLYITPEMISKNMAFNAALQKLYQNGKFARLVIDEAHCVSQWGHDFRPDYKALGQARKKFPNVPVMALTATATQNVIVDIRHNLGMHTCKVFSQSFNRPNLFYEVRPKGTAASSIETIADLIHSHYAGLTGIVYALSRKGTENVAKKLGEAGISAYHYHAGMTPPEKVSVQKKWQKGDVKVVVATIAFGMGIDKPDVRFVIHHGLPKSLEGYYQETGRAGRDGKPSDCILLYGKRDITVLKKMITDGEGNQQQKDRQMEMLNRVASFCDNQWDCRRTEVLRYFGEDFSAAQCQKNCDNCQSGKVFEQRDFSDCARSAIRVIQLHEKRTKLTGSQCADYLLGKKKKPHDPEFSGECFGDCRGLMKHQIINVIDKLLAEKAFCEDNVVSKYGMAIQYLATGPRAYQFLNRQQQLMIPVQVSELEAAAGKKKPSTKKTKSKGQETLNLQSTYVSSPVGKRRTRPRVLDSDDEDYPATSHGYADDGFVISDEEEGHDEDEDDTFADLPSHRPAKPSTSKQKQKQPATKATPVKPFGPPIHSNKCMEDLPEIHQDIVMAFVQQARRLEEHIRNKKELRRPLFNEKQFQEMAINWTTTIDRMGRIPGIDGDKVREHGPKLLPILRKHQEMYEEMMGGTDQNDEDIVDLISSDIEFDAEPSAGETSHFFAPPQRPRPEVSAFHSRLEQANQTGSPELQTQARPSRPWVRGEGGGGRGGGGGGRKASYNKRNKGQGGVRKRNTSGGNQSRKASGDSGFAGGGGAGPSRLSGVKRDGKIIKKPGGGIGLMPV</sequence>
<evidence type="ECO:0000259" key="13">
    <source>
        <dbReference type="PROSITE" id="PS50967"/>
    </source>
</evidence>
<feature type="region of interest" description="Disordered" evidence="12">
    <location>
        <begin position="698"/>
        <end position="730"/>
    </location>
</feature>
<evidence type="ECO:0000256" key="6">
    <source>
        <dbReference type="ARBA" id="ARBA00022840"/>
    </source>
</evidence>
<evidence type="ECO:0000256" key="9">
    <source>
        <dbReference type="ARBA" id="ARBA00023242"/>
    </source>
</evidence>
<dbReference type="VEuPathDB" id="FungiDB:CCM_06274"/>
<dbReference type="SMART" id="SM00487">
    <property type="entry name" value="DEXDc"/>
    <property type="match status" value="1"/>
</dbReference>
<dbReference type="Pfam" id="PF00270">
    <property type="entry name" value="DEAD"/>
    <property type="match status" value="1"/>
</dbReference>
<dbReference type="CDD" id="cd17920">
    <property type="entry name" value="DEXHc_RecQ"/>
    <property type="match status" value="1"/>
</dbReference>
<dbReference type="Pfam" id="PF09382">
    <property type="entry name" value="RQC"/>
    <property type="match status" value="1"/>
</dbReference>
<dbReference type="InterPro" id="IPR004589">
    <property type="entry name" value="DNA_helicase_ATP-dep_RecQ"/>
</dbReference>
<feature type="compositionally biased region" description="Polar residues" evidence="12">
    <location>
        <begin position="321"/>
        <end position="338"/>
    </location>
</feature>
<dbReference type="InterPro" id="IPR014001">
    <property type="entry name" value="Helicase_ATP-bd"/>
</dbReference>
<feature type="compositionally biased region" description="Polar residues" evidence="12">
    <location>
        <begin position="264"/>
        <end position="276"/>
    </location>
</feature>
<dbReference type="FunFam" id="3.40.50.300:FF:000537">
    <property type="entry name" value="Bloom syndrome RecQ-like helicase"/>
    <property type="match status" value="1"/>
</dbReference>
<dbReference type="EMBL" id="JH126402">
    <property type="protein sequence ID" value="EGX92114.1"/>
    <property type="molecule type" value="Genomic_DNA"/>
</dbReference>
<dbReference type="PANTHER" id="PTHR13710:SF153">
    <property type="entry name" value="RECQ-LIKE DNA HELICASE BLM"/>
    <property type="match status" value="1"/>
</dbReference>
<keyword evidence="6" id="KW-0067">ATP-binding</keyword>
<dbReference type="PROSITE" id="PS51194">
    <property type="entry name" value="HELICASE_CTER"/>
    <property type="match status" value="1"/>
</dbReference>
<feature type="region of interest" description="Disordered" evidence="12">
    <location>
        <begin position="258"/>
        <end position="357"/>
    </location>
</feature>
<dbReference type="GO" id="GO:0005524">
    <property type="term" value="F:ATP binding"/>
    <property type="evidence" value="ECO:0007669"/>
    <property type="project" value="UniProtKB-KW"/>
</dbReference>
<feature type="domain" description="HRDC" evidence="13">
    <location>
        <begin position="1463"/>
        <end position="1545"/>
    </location>
</feature>
<dbReference type="OrthoDB" id="10261556at2759"/>
<dbReference type="GO" id="GO:0009378">
    <property type="term" value="F:four-way junction helicase activity"/>
    <property type="evidence" value="ECO:0007669"/>
    <property type="project" value="TreeGrafter"/>
</dbReference>
<feature type="compositionally biased region" description="Low complexity" evidence="12">
    <location>
        <begin position="1427"/>
        <end position="1444"/>
    </location>
</feature>
<evidence type="ECO:0000256" key="2">
    <source>
        <dbReference type="ARBA" id="ARBA00005446"/>
    </source>
</evidence>
<organism evidence="16 17">
    <name type="scientific">Cordyceps militaris (strain CM01)</name>
    <name type="common">Caterpillar fungus</name>
    <dbReference type="NCBI Taxonomy" id="983644"/>
    <lineage>
        <taxon>Eukaryota</taxon>
        <taxon>Fungi</taxon>
        <taxon>Dikarya</taxon>
        <taxon>Ascomycota</taxon>
        <taxon>Pezizomycotina</taxon>
        <taxon>Sordariomycetes</taxon>
        <taxon>Hypocreomycetidae</taxon>
        <taxon>Hypocreales</taxon>
        <taxon>Cordycipitaceae</taxon>
        <taxon>Cordyceps</taxon>
    </lineage>
</organism>
<keyword evidence="3" id="KW-0547">Nucleotide-binding</keyword>
<dbReference type="GO" id="GO:0006260">
    <property type="term" value="P:DNA replication"/>
    <property type="evidence" value="ECO:0007669"/>
    <property type="project" value="InterPro"/>
</dbReference>
<dbReference type="InterPro" id="IPR002464">
    <property type="entry name" value="DNA/RNA_helicase_DEAH_CS"/>
</dbReference>
<dbReference type="Pfam" id="PF00271">
    <property type="entry name" value="Helicase_C"/>
    <property type="match status" value="1"/>
</dbReference>
<feature type="region of interest" description="Disordered" evidence="12">
    <location>
        <begin position="745"/>
        <end position="783"/>
    </location>
</feature>
<dbReference type="PANTHER" id="PTHR13710">
    <property type="entry name" value="DNA HELICASE RECQ FAMILY MEMBER"/>
    <property type="match status" value="1"/>
</dbReference>
<dbReference type="KEGG" id="cmt:CCM_06274"/>
<reference evidence="16 17" key="1">
    <citation type="journal article" date="2011" name="Genome Biol.">
        <title>Genome sequence of the insect pathogenic fungus Cordyceps militaris, a valued traditional Chinese medicine.</title>
        <authorList>
            <person name="Zheng P."/>
            <person name="Xia Y."/>
            <person name="Xiao G."/>
            <person name="Xiong C."/>
            <person name="Hu X."/>
            <person name="Zhang S."/>
            <person name="Zheng H."/>
            <person name="Huang Y."/>
            <person name="Zhou Y."/>
            <person name="Wang S."/>
            <person name="Zhao G.P."/>
            <person name="Liu X."/>
            <person name="St Leger R.J."/>
            <person name="Wang C."/>
        </authorList>
    </citation>
    <scope>NUCLEOTIDE SEQUENCE [LARGE SCALE GENOMIC DNA]</scope>
    <source>
        <strain evidence="16 17">CM01</strain>
    </source>
</reference>
<dbReference type="InterPro" id="IPR032284">
    <property type="entry name" value="RecQ_Zn-bd"/>
</dbReference>
<keyword evidence="8" id="KW-0413">Isomerase</keyword>
<dbReference type="PROSITE" id="PS51192">
    <property type="entry name" value="HELICASE_ATP_BIND_1"/>
    <property type="match status" value="1"/>
</dbReference>
<dbReference type="InterPro" id="IPR027417">
    <property type="entry name" value="P-loop_NTPase"/>
</dbReference>
<evidence type="ECO:0000256" key="11">
    <source>
        <dbReference type="ARBA" id="ARBA00034808"/>
    </source>
</evidence>
<dbReference type="Proteomes" id="UP000001610">
    <property type="component" value="Unassembled WGS sequence"/>
</dbReference>
<dbReference type="STRING" id="983644.G3JJT0"/>
<feature type="region of interest" description="Disordered" evidence="12">
    <location>
        <begin position="212"/>
        <end position="236"/>
    </location>
</feature>
<feature type="compositionally biased region" description="Acidic residues" evidence="12">
    <location>
        <begin position="1403"/>
        <end position="1417"/>
    </location>
</feature>
<keyword evidence="5 16" id="KW-0347">Helicase</keyword>
<feature type="compositionally biased region" description="Polar residues" evidence="12">
    <location>
        <begin position="212"/>
        <end position="226"/>
    </location>
</feature>
<dbReference type="GO" id="GO:0043138">
    <property type="term" value="F:3'-5' DNA helicase activity"/>
    <property type="evidence" value="ECO:0007669"/>
    <property type="project" value="UniProtKB-EC"/>
</dbReference>
<dbReference type="InParanoid" id="G3JJT0"/>
<evidence type="ECO:0000313" key="16">
    <source>
        <dbReference type="EMBL" id="EGX92114.1"/>
    </source>
</evidence>
<dbReference type="InterPro" id="IPR011545">
    <property type="entry name" value="DEAD/DEAH_box_helicase_dom"/>
</dbReference>
<accession>G3JJT0</accession>
<dbReference type="RefSeq" id="XP_006671478.1">
    <property type="nucleotide sequence ID" value="XM_006671415.1"/>
</dbReference>
<protein>
    <recommendedName>
        <fullName evidence="11">DNA 3'-5' helicase</fullName>
        <ecNumber evidence="11">5.6.2.4</ecNumber>
    </recommendedName>
</protein>
<comment type="similarity">
    <text evidence="2">Belongs to the helicase family. RecQ subfamily.</text>
</comment>
<comment type="subcellular location">
    <subcellularLocation>
        <location evidence="1">Nucleus</location>
    </subcellularLocation>
</comment>
<dbReference type="NCBIfam" id="TIGR00614">
    <property type="entry name" value="recQ_fam"/>
    <property type="match status" value="1"/>
</dbReference>
<dbReference type="CDD" id="cd18794">
    <property type="entry name" value="SF2_C_RecQ"/>
    <property type="match status" value="1"/>
</dbReference>
<feature type="compositionally biased region" description="Low complexity" evidence="12">
    <location>
        <begin position="769"/>
        <end position="783"/>
    </location>
</feature>
<dbReference type="HOGENOM" id="CLU_001103_16_1_1"/>